<organism evidence="2 3">
    <name type="scientific">Chionoecetes opilio</name>
    <name type="common">Atlantic snow crab</name>
    <name type="synonym">Cancer opilio</name>
    <dbReference type="NCBI Taxonomy" id="41210"/>
    <lineage>
        <taxon>Eukaryota</taxon>
        <taxon>Metazoa</taxon>
        <taxon>Ecdysozoa</taxon>
        <taxon>Arthropoda</taxon>
        <taxon>Crustacea</taxon>
        <taxon>Multicrustacea</taxon>
        <taxon>Malacostraca</taxon>
        <taxon>Eumalacostraca</taxon>
        <taxon>Eucarida</taxon>
        <taxon>Decapoda</taxon>
        <taxon>Pleocyemata</taxon>
        <taxon>Brachyura</taxon>
        <taxon>Eubrachyura</taxon>
        <taxon>Majoidea</taxon>
        <taxon>Majidae</taxon>
        <taxon>Chionoecetes</taxon>
    </lineage>
</organism>
<dbReference type="OrthoDB" id="6630171at2759"/>
<comment type="caution">
    <text evidence="2">The sequence shown here is derived from an EMBL/GenBank/DDBJ whole genome shotgun (WGS) entry which is preliminary data.</text>
</comment>
<accession>A0A8J8W9L3</accession>
<protein>
    <recommendedName>
        <fullName evidence="4">HAT C-terminal dimerisation domain-containing protein</fullName>
    </recommendedName>
</protein>
<evidence type="ECO:0000256" key="1">
    <source>
        <dbReference type="SAM" id="MobiDB-lite"/>
    </source>
</evidence>
<evidence type="ECO:0008006" key="4">
    <source>
        <dbReference type="Google" id="ProtNLM"/>
    </source>
</evidence>
<proteinExistence type="predicted"/>
<name>A0A8J8W9L3_CHIOP</name>
<gene>
    <name evidence="2" type="ORF">GWK47_027269</name>
</gene>
<dbReference type="AlphaFoldDB" id="A0A8J8W9L3"/>
<reference evidence="2" key="1">
    <citation type="submission" date="2020-07" db="EMBL/GenBank/DDBJ databases">
        <title>The High-quality genome of the commercially important snow crab, Chionoecetes opilio.</title>
        <authorList>
            <person name="Jeong J.-H."/>
            <person name="Ryu S."/>
        </authorList>
    </citation>
    <scope>NUCLEOTIDE SEQUENCE</scope>
    <source>
        <strain evidence="2">MADBK_172401_WGS</strain>
        <tissue evidence="2">Digestive gland</tissue>
    </source>
</reference>
<dbReference type="Proteomes" id="UP000770661">
    <property type="component" value="Unassembled WGS sequence"/>
</dbReference>
<dbReference type="EMBL" id="JACEEZ010026168">
    <property type="protein sequence ID" value="KAG0694306.1"/>
    <property type="molecule type" value="Genomic_DNA"/>
</dbReference>
<keyword evidence="3" id="KW-1185">Reference proteome</keyword>
<sequence length="263" mass="28692">MVVSEKLVGTSCVKPEGRRRYGCGRHSSQYSGMRDSLYYASEYLSLFDQIDILMDTAIHPFFKLPVVRLLKGGGSGPIDGEKGGGSGPIDGEKGGASGPIDGKKGVAQAPLMVDALKSRLLFEVIQQAVFETSQGSSPDEDDGDDFFKSLRSPRPTAIEGTNSTRLSNKMRQELESSCSEKQRNKLVEQAMFPDLCRAAWVDVFVKYNTAIPSSAAVERLFSQGSDIMKAKRANLTSNNFARLVLMMGNMDLLNMVLSPEDSE</sequence>
<feature type="region of interest" description="Disordered" evidence="1">
    <location>
        <begin position="132"/>
        <end position="162"/>
    </location>
</feature>
<evidence type="ECO:0000313" key="3">
    <source>
        <dbReference type="Proteomes" id="UP000770661"/>
    </source>
</evidence>
<evidence type="ECO:0000313" key="2">
    <source>
        <dbReference type="EMBL" id="KAG0694306.1"/>
    </source>
</evidence>